<dbReference type="CDD" id="cd00077">
    <property type="entry name" value="HDc"/>
    <property type="match status" value="2"/>
</dbReference>
<keyword evidence="3" id="KW-1185">Reference proteome</keyword>
<gene>
    <name evidence="2" type="ORF">P6N53_16635</name>
</gene>
<dbReference type="PANTHER" id="PTHR43155">
    <property type="entry name" value="CYCLIC DI-GMP PHOSPHODIESTERASE PA4108-RELATED"/>
    <property type="match status" value="1"/>
</dbReference>
<name>A0AAW7ZHI9_9FIRM</name>
<dbReference type="Gene3D" id="1.10.3210.10">
    <property type="entry name" value="Hypothetical protein af1432"/>
    <property type="match status" value="2"/>
</dbReference>
<organism evidence="2 3">
    <name type="scientific">Desulforamulus aquiferis</name>
    <dbReference type="NCBI Taxonomy" id="1397668"/>
    <lineage>
        <taxon>Bacteria</taxon>
        <taxon>Bacillati</taxon>
        <taxon>Bacillota</taxon>
        <taxon>Clostridia</taxon>
        <taxon>Eubacteriales</taxon>
        <taxon>Peptococcaceae</taxon>
        <taxon>Desulforamulus</taxon>
    </lineage>
</organism>
<dbReference type="Proteomes" id="UP001172911">
    <property type="component" value="Unassembled WGS sequence"/>
</dbReference>
<accession>A0AAW7ZHI9</accession>
<evidence type="ECO:0000313" key="3">
    <source>
        <dbReference type="Proteomes" id="UP001172911"/>
    </source>
</evidence>
<dbReference type="SUPFAM" id="SSF109604">
    <property type="entry name" value="HD-domain/PDEase-like"/>
    <property type="match status" value="2"/>
</dbReference>
<dbReference type="InterPro" id="IPR006674">
    <property type="entry name" value="HD_domain"/>
</dbReference>
<evidence type="ECO:0000259" key="1">
    <source>
        <dbReference type="PROSITE" id="PS51832"/>
    </source>
</evidence>
<reference evidence="2" key="2">
    <citation type="submission" date="2023-03" db="EMBL/GenBank/DDBJ databases">
        <authorList>
            <person name="Zhang Z."/>
        </authorList>
    </citation>
    <scope>NUCLEOTIDE SEQUENCE</scope>
    <source>
        <strain evidence="2">DSA</strain>
    </source>
</reference>
<sequence length="408" mass="46465">MEYYLTNYYKLLSSLSLAIDFNSRGIMKHHQRVALMALQIGKLYGLNQGQLENLFSAAIMHDAGSSTWEEKARLTKFYFLETSNHCIKGYELFKDHPLFGAVADIILYHHDRWDGKNNRSGLKFREIPIESRIIHLADRVDVQLRDENYILEQSKNVCLNINNEKGKLFDPQLVEAFNDLAQRECFWLDLQSEFLNEILAHHCPLKSHKSLSYSEVIAVAETMARVIDNKSPFTHRHSRGVAIVANYLAENAKLNKLECLNINVAGLLHDLGKLGIPEAILNKPGKLDAQEYNMIKRHSYYTYHILNMVDGFEKINHYASCHHETLAGTGYPFKLDSSDLTTGARIVAVADIFAALTEERPYRGIMEKNAVLSILYKQIKGGAIDPELTHLLIDNYDLALEARNQITG</sequence>
<protein>
    <submittedName>
        <fullName evidence="2">HD domain-containing protein</fullName>
    </submittedName>
</protein>
<dbReference type="RefSeq" id="WP_304545146.1">
    <property type="nucleotide sequence ID" value="NZ_JARPTC010000025.1"/>
</dbReference>
<dbReference type="SMART" id="SM00471">
    <property type="entry name" value="HDc"/>
    <property type="match status" value="2"/>
</dbReference>
<dbReference type="InterPro" id="IPR037522">
    <property type="entry name" value="HD_GYP_dom"/>
</dbReference>
<dbReference type="EMBL" id="JARPTC010000025">
    <property type="protein sequence ID" value="MDO7788847.1"/>
    <property type="molecule type" value="Genomic_DNA"/>
</dbReference>
<dbReference type="Pfam" id="PF13487">
    <property type="entry name" value="HD_5"/>
    <property type="match status" value="1"/>
</dbReference>
<dbReference type="PROSITE" id="PS51832">
    <property type="entry name" value="HD_GYP"/>
    <property type="match status" value="2"/>
</dbReference>
<feature type="domain" description="HD-GYP" evidence="1">
    <location>
        <begin position="212"/>
        <end position="408"/>
    </location>
</feature>
<dbReference type="PANTHER" id="PTHR43155:SF1">
    <property type="entry name" value="3'3'-CGAMP-SPECIFIC PHOSPHODIESTERASE 1"/>
    <property type="match status" value="1"/>
</dbReference>
<dbReference type="InterPro" id="IPR003607">
    <property type="entry name" value="HD/PDEase_dom"/>
</dbReference>
<feature type="domain" description="HD-GYP" evidence="1">
    <location>
        <begin position="4"/>
        <end position="193"/>
    </location>
</feature>
<reference evidence="2" key="1">
    <citation type="journal article" date="2023" name="J. Hazard. Mater.">
        <title>Anaerobic biodegradation of pyrene and benzo[a]pyrene by a new sulfate-reducing Desulforamulus aquiferis strain DSA.</title>
        <authorList>
            <person name="Zhang Z."/>
            <person name="Sun J."/>
            <person name="Gong X."/>
            <person name="Wang C."/>
            <person name="Wang H."/>
        </authorList>
    </citation>
    <scope>NUCLEOTIDE SEQUENCE</scope>
    <source>
        <strain evidence="2">DSA</strain>
    </source>
</reference>
<evidence type="ECO:0000313" key="2">
    <source>
        <dbReference type="EMBL" id="MDO7788847.1"/>
    </source>
</evidence>
<dbReference type="AlphaFoldDB" id="A0AAW7ZHI9"/>
<proteinExistence type="predicted"/>
<comment type="caution">
    <text evidence="2">The sequence shown here is derived from an EMBL/GenBank/DDBJ whole genome shotgun (WGS) entry which is preliminary data.</text>
</comment>
<dbReference type="Pfam" id="PF01966">
    <property type="entry name" value="HD"/>
    <property type="match status" value="1"/>
</dbReference>